<dbReference type="InterPro" id="IPR001478">
    <property type="entry name" value="PDZ"/>
</dbReference>
<evidence type="ECO:0000256" key="2">
    <source>
        <dbReference type="ARBA" id="ARBA00010541"/>
    </source>
</evidence>
<sequence>MPRMLSSLLCAALAGAVCLPAPARAELPPVVDGQRMPSLAPMLSRIMPAVVNISVAGEVAVHNPLLDNPAIRRYFGLPNVQQEQKVVELSSGVIVNAAKGYILTNSHDVANAEKITVTLRDGRQYTAHLVGRDKPTDIAVLQIQAHHLRQMPLGDSSRLRVGDYVVAIGNPFGLGQTVTSGIVSALGRSGLGLESYEDFIQTDAPINPGNSGGALVNLRGQLVGIDTAILGPNGGSVGIGFAIPVDMAVGVMDQLIKYGRVERGRIGIAAQDLTPALASAFGLKRVRGAVIAQVEPGLPAARAGIRPGDIVVGIDGRAVRDAMQMRNILGLERVGTTIRLSVLRHDRPMAFSLVVARPAESVRIGGRISPLLAGATLGDVPAVLAHKARLHGVIVLAVRPDSPAARSGLQKGDVIESVNLAPIRGLSAFAREVHRHAGLLLFNVRRGHGALFLTLGS</sequence>
<feature type="active site" description="Charge relay system" evidence="9">
    <location>
        <position position="137"/>
    </location>
</feature>
<feature type="chain" id="PRO_5038924909" evidence="11">
    <location>
        <begin position="26"/>
        <end position="457"/>
    </location>
</feature>
<evidence type="ECO:0000256" key="4">
    <source>
        <dbReference type="ARBA" id="ARBA00022729"/>
    </source>
</evidence>
<dbReference type="InterPro" id="IPR011782">
    <property type="entry name" value="Pept_S1C_Do"/>
</dbReference>
<feature type="binding site" evidence="10">
    <location>
        <position position="137"/>
    </location>
    <ligand>
        <name>substrate</name>
    </ligand>
</feature>
<dbReference type="PANTHER" id="PTHR22939">
    <property type="entry name" value="SERINE PROTEASE FAMILY S1C HTRA-RELATED"/>
    <property type="match status" value="1"/>
</dbReference>
<comment type="subcellular location">
    <subcellularLocation>
        <location evidence="1">Periplasm</location>
    </subcellularLocation>
</comment>
<evidence type="ECO:0000256" key="3">
    <source>
        <dbReference type="ARBA" id="ARBA00022670"/>
    </source>
</evidence>
<evidence type="ECO:0000256" key="10">
    <source>
        <dbReference type="PIRSR" id="PIRSR611782-2"/>
    </source>
</evidence>
<gene>
    <name evidence="13" type="ORF">BJI67_00285</name>
</gene>
<evidence type="ECO:0000256" key="1">
    <source>
        <dbReference type="ARBA" id="ARBA00004418"/>
    </source>
</evidence>
<dbReference type="GO" id="GO:0004252">
    <property type="term" value="F:serine-type endopeptidase activity"/>
    <property type="evidence" value="ECO:0007669"/>
    <property type="project" value="InterPro"/>
</dbReference>
<dbReference type="GO" id="GO:0006515">
    <property type="term" value="P:protein quality control for misfolded or incompletely synthesized proteins"/>
    <property type="evidence" value="ECO:0007669"/>
    <property type="project" value="TreeGrafter"/>
</dbReference>
<dbReference type="EMBL" id="CP017448">
    <property type="protein sequence ID" value="AOV18324.1"/>
    <property type="molecule type" value="Genomic_DNA"/>
</dbReference>
<keyword evidence="6" id="KW-0574">Periplasm</keyword>
<dbReference type="InterPro" id="IPR041489">
    <property type="entry name" value="PDZ_6"/>
</dbReference>
<comment type="similarity">
    <text evidence="2">Belongs to the peptidase S1C family.</text>
</comment>
<dbReference type="FunFam" id="2.40.10.10:FF:000001">
    <property type="entry name" value="Periplasmic serine protease DegS"/>
    <property type="match status" value="1"/>
</dbReference>
<keyword evidence="7" id="KW-0378">Hydrolase</keyword>
<dbReference type="PANTHER" id="PTHR22939:SF129">
    <property type="entry name" value="SERINE PROTEASE HTRA2, MITOCHONDRIAL"/>
    <property type="match status" value="1"/>
</dbReference>
<keyword evidence="5" id="KW-0677">Repeat</keyword>
<evidence type="ECO:0000256" key="7">
    <source>
        <dbReference type="ARBA" id="ARBA00022801"/>
    </source>
</evidence>
<accession>A0A1D8KBK4</accession>
<feature type="domain" description="PDZ" evidence="12">
    <location>
        <begin position="255"/>
        <end position="346"/>
    </location>
</feature>
<keyword evidence="8" id="KW-0720">Serine protease</keyword>
<dbReference type="Proteomes" id="UP000095342">
    <property type="component" value="Chromosome"/>
</dbReference>
<evidence type="ECO:0000259" key="12">
    <source>
        <dbReference type="PROSITE" id="PS50106"/>
    </source>
</evidence>
<feature type="domain" description="PDZ" evidence="12">
    <location>
        <begin position="392"/>
        <end position="427"/>
    </location>
</feature>
<evidence type="ECO:0000256" key="6">
    <source>
        <dbReference type="ARBA" id="ARBA00022764"/>
    </source>
</evidence>
<dbReference type="KEGG" id="aaeo:BJI67_00285"/>
<feature type="binding site" evidence="10">
    <location>
        <begin position="209"/>
        <end position="211"/>
    </location>
    <ligand>
        <name>substrate</name>
    </ligand>
</feature>
<keyword evidence="14" id="KW-1185">Reference proteome</keyword>
<keyword evidence="4 11" id="KW-0732">Signal</keyword>
<dbReference type="Gene3D" id="2.40.10.120">
    <property type="match status" value="1"/>
</dbReference>
<evidence type="ECO:0000313" key="13">
    <source>
        <dbReference type="EMBL" id="AOV18324.1"/>
    </source>
</evidence>
<dbReference type="NCBIfam" id="TIGR02037">
    <property type="entry name" value="degP_htrA_DO"/>
    <property type="match status" value="1"/>
</dbReference>
<proteinExistence type="inferred from homology"/>
<dbReference type="Pfam" id="PF13180">
    <property type="entry name" value="PDZ_2"/>
    <property type="match status" value="1"/>
</dbReference>
<dbReference type="Gene3D" id="2.30.42.10">
    <property type="match status" value="2"/>
</dbReference>
<evidence type="ECO:0000256" key="9">
    <source>
        <dbReference type="PIRSR" id="PIRSR611782-1"/>
    </source>
</evidence>
<dbReference type="Pfam" id="PF17820">
    <property type="entry name" value="PDZ_6"/>
    <property type="match status" value="1"/>
</dbReference>
<dbReference type="SMART" id="SM00228">
    <property type="entry name" value="PDZ"/>
    <property type="match status" value="2"/>
</dbReference>
<feature type="active site" description="Charge relay system" evidence="9">
    <location>
        <position position="107"/>
    </location>
</feature>
<dbReference type="InterPro" id="IPR009003">
    <property type="entry name" value="Peptidase_S1_PA"/>
</dbReference>
<evidence type="ECO:0000256" key="11">
    <source>
        <dbReference type="SAM" id="SignalP"/>
    </source>
</evidence>
<feature type="active site" description="Charge relay system" evidence="9">
    <location>
        <position position="211"/>
    </location>
</feature>
<evidence type="ECO:0000256" key="5">
    <source>
        <dbReference type="ARBA" id="ARBA00022737"/>
    </source>
</evidence>
<dbReference type="AlphaFoldDB" id="A0A1D8KBK4"/>
<feature type="signal peptide" evidence="11">
    <location>
        <begin position="1"/>
        <end position="25"/>
    </location>
</feature>
<dbReference type="SUPFAM" id="SSF50156">
    <property type="entry name" value="PDZ domain-like"/>
    <property type="match status" value="2"/>
</dbReference>
<dbReference type="GO" id="GO:0042597">
    <property type="term" value="C:periplasmic space"/>
    <property type="evidence" value="ECO:0007669"/>
    <property type="project" value="UniProtKB-SubCell"/>
</dbReference>
<keyword evidence="3 13" id="KW-0645">Protease</keyword>
<dbReference type="PRINTS" id="PR00834">
    <property type="entry name" value="PROTEASES2C"/>
</dbReference>
<organism evidence="13 14">
    <name type="scientific">Acidihalobacter aeolianus</name>
    <dbReference type="NCBI Taxonomy" id="2792603"/>
    <lineage>
        <taxon>Bacteria</taxon>
        <taxon>Pseudomonadati</taxon>
        <taxon>Pseudomonadota</taxon>
        <taxon>Gammaproteobacteria</taxon>
        <taxon>Chromatiales</taxon>
        <taxon>Ectothiorhodospiraceae</taxon>
        <taxon>Acidihalobacter</taxon>
    </lineage>
</organism>
<dbReference type="PROSITE" id="PS50106">
    <property type="entry name" value="PDZ"/>
    <property type="match status" value="2"/>
</dbReference>
<dbReference type="Pfam" id="PF13365">
    <property type="entry name" value="Trypsin_2"/>
    <property type="match status" value="1"/>
</dbReference>
<dbReference type="SUPFAM" id="SSF50494">
    <property type="entry name" value="Trypsin-like serine proteases"/>
    <property type="match status" value="1"/>
</dbReference>
<name>A0A1D8KBK4_9GAMM</name>
<protein>
    <submittedName>
        <fullName evidence="13">Serine endoprotease DegQ</fullName>
    </submittedName>
</protein>
<evidence type="ECO:0000256" key="8">
    <source>
        <dbReference type="ARBA" id="ARBA00022825"/>
    </source>
</evidence>
<dbReference type="InterPro" id="IPR001940">
    <property type="entry name" value="Peptidase_S1C"/>
</dbReference>
<feature type="binding site" evidence="10">
    <location>
        <position position="107"/>
    </location>
    <ligand>
        <name>substrate</name>
    </ligand>
</feature>
<dbReference type="InterPro" id="IPR036034">
    <property type="entry name" value="PDZ_sf"/>
</dbReference>
<reference evidence="13 14" key="1">
    <citation type="submission" date="2016-09" db="EMBL/GenBank/DDBJ databases">
        <title>Acidihalobacter prosperus V6 (DSM14174).</title>
        <authorList>
            <person name="Khaleque H.N."/>
            <person name="Ramsay J.P."/>
            <person name="Murphy R.J.T."/>
            <person name="Kaksonen A.H."/>
            <person name="Boxall N.J."/>
            <person name="Watkin E.L.J."/>
        </authorList>
    </citation>
    <scope>NUCLEOTIDE SEQUENCE [LARGE SCALE GENOMIC DNA]</scope>
    <source>
        <strain evidence="13 14">V6</strain>
    </source>
</reference>
<evidence type="ECO:0000313" key="14">
    <source>
        <dbReference type="Proteomes" id="UP000095342"/>
    </source>
</evidence>